<proteinExistence type="predicted"/>
<dbReference type="AlphaFoldDB" id="A0A6P5RFH1"/>
<feature type="coiled-coil region" evidence="1">
    <location>
        <begin position="27"/>
        <end position="79"/>
    </location>
</feature>
<keyword evidence="2" id="KW-1185">Reference proteome</keyword>
<evidence type="ECO:0000256" key="1">
    <source>
        <dbReference type="SAM" id="Coils"/>
    </source>
</evidence>
<evidence type="ECO:0000313" key="3">
    <source>
        <dbReference type="RefSeq" id="XP_021801572.1"/>
    </source>
</evidence>
<reference evidence="3" key="1">
    <citation type="submission" date="2025-08" db="UniProtKB">
        <authorList>
            <consortium name="RefSeq"/>
        </authorList>
    </citation>
    <scope>IDENTIFICATION</scope>
</reference>
<keyword evidence="1" id="KW-0175">Coiled coil</keyword>
<dbReference type="RefSeq" id="XP_021801572.1">
    <property type="nucleotide sequence ID" value="XM_021945880.1"/>
</dbReference>
<protein>
    <submittedName>
        <fullName evidence="3">F-box/WD repeat-containing protein A-like protein</fullName>
    </submittedName>
</protein>
<gene>
    <name evidence="3" type="primary">LOC110745748</name>
</gene>
<dbReference type="Gramene" id="Pav_sc0005727.1_g010.1.br:mrna">
    <property type="protein sequence ID" value="Pav_sc0005727.1_g010.1.br:CDS:1"/>
    <property type="gene ID" value="Pav_sc0005727.1_g010.1.br"/>
</dbReference>
<evidence type="ECO:0000313" key="2">
    <source>
        <dbReference type="Proteomes" id="UP000515124"/>
    </source>
</evidence>
<name>A0A6P5RFH1_PRUAV</name>
<accession>A0A6P5RFH1</accession>
<dbReference type="Proteomes" id="UP000515124">
    <property type="component" value="Unplaced"/>
</dbReference>
<sequence>MIQTQKGALDKFFKTSSSIEDSADDLLNEEVGDLSENENNLEEMIENDINELNKGGEPIENENKQEEMIEIDTNELNNKVGDLIENENNGEEMRENDTNELNQVGDQFENENETEQINLALNIYDPRNWDDIDNKTKDLLVEKCPIRESNLKFPVDGLSRVFLHDIKYLI</sequence>
<organism evidence="2 3">
    <name type="scientific">Prunus avium</name>
    <name type="common">Cherry</name>
    <name type="synonym">Cerasus avium</name>
    <dbReference type="NCBI Taxonomy" id="42229"/>
    <lineage>
        <taxon>Eukaryota</taxon>
        <taxon>Viridiplantae</taxon>
        <taxon>Streptophyta</taxon>
        <taxon>Embryophyta</taxon>
        <taxon>Tracheophyta</taxon>
        <taxon>Spermatophyta</taxon>
        <taxon>Magnoliopsida</taxon>
        <taxon>eudicotyledons</taxon>
        <taxon>Gunneridae</taxon>
        <taxon>Pentapetalae</taxon>
        <taxon>rosids</taxon>
        <taxon>fabids</taxon>
        <taxon>Rosales</taxon>
        <taxon>Rosaceae</taxon>
        <taxon>Amygdaloideae</taxon>
        <taxon>Amygdaleae</taxon>
        <taxon>Prunus</taxon>
    </lineage>
</organism>
<dbReference type="GeneID" id="110745748"/>
<dbReference type="KEGG" id="pavi:110745748"/>